<protein>
    <submittedName>
        <fullName evidence="1">Oxaloacetate decarboxylase</fullName>
    </submittedName>
</protein>
<name>A0A5D4IMC6_9ACTN</name>
<proteinExistence type="predicted"/>
<dbReference type="PROSITE" id="PS00161">
    <property type="entry name" value="ISOCITRATE_LYASE"/>
    <property type="match status" value="1"/>
</dbReference>
<dbReference type="InterPro" id="IPR040442">
    <property type="entry name" value="Pyrv_kinase-like_dom_sf"/>
</dbReference>
<evidence type="ECO:0000313" key="2">
    <source>
        <dbReference type="Proteomes" id="UP000323242"/>
    </source>
</evidence>
<comment type="caution">
    <text evidence="1">The sequence shown here is derived from an EMBL/GenBank/DDBJ whole genome shotgun (WGS) entry which is preliminary data.</text>
</comment>
<dbReference type="GO" id="GO:0016833">
    <property type="term" value="F:oxo-acid-lyase activity"/>
    <property type="evidence" value="ECO:0007669"/>
    <property type="project" value="UniProtKB-ARBA"/>
</dbReference>
<dbReference type="RefSeq" id="WP_148904137.1">
    <property type="nucleotide sequence ID" value="NZ_VSZQ01000181.1"/>
</dbReference>
<dbReference type="AlphaFoldDB" id="A0A5D4IMC6"/>
<dbReference type="Proteomes" id="UP000323242">
    <property type="component" value="Unassembled WGS sequence"/>
</dbReference>
<dbReference type="CDD" id="cd00377">
    <property type="entry name" value="ICL_PEPM"/>
    <property type="match status" value="1"/>
</dbReference>
<dbReference type="InterPro" id="IPR018523">
    <property type="entry name" value="Isocitrate_lyase_ph_CS"/>
</dbReference>
<dbReference type="PANTHER" id="PTHR42905:SF5">
    <property type="entry name" value="CARBOXYVINYL-CARBOXYPHOSPHONATE PHOSPHORYLMUTASE, CHLOROPLASTIC"/>
    <property type="match status" value="1"/>
</dbReference>
<dbReference type="Pfam" id="PF13714">
    <property type="entry name" value="PEP_mutase"/>
    <property type="match status" value="1"/>
</dbReference>
<evidence type="ECO:0000313" key="1">
    <source>
        <dbReference type="EMBL" id="TYR53275.1"/>
    </source>
</evidence>
<dbReference type="InterPro" id="IPR039556">
    <property type="entry name" value="ICL/PEPM"/>
</dbReference>
<organism evidence="1 2">
    <name type="scientific">Streptomyces parvus</name>
    <dbReference type="NCBI Taxonomy" id="66428"/>
    <lineage>
        <taxon>Bacteria</taxon>
        <taxon>Bacillati</taxon>
        <taxon>Actinomycetota</taxon>
        <taxon>Actinomycetes</taxon>
        <taxon>Kitasatosporales</taxon>
        <taxon>Streptomycetaceae</taxon>
        <taxon>Streptomyces</taxon>
    </lineage>
</organism>
<reference evidence="1 2" key="1">
    <citation type="submission" date="2019-08" db="EMBL/GenBank/DDBJ databases">
        <title>Draft genome for granaticin producer strain Streptomyces parvus C05.</title>
        <authorList>
            <person name="Gonzalez-Pimentel J.L."/>
        </authorList>
    </citation>
    <scope>NUCLEOTIDE SEQUENCE [LARGE SCALE GENOMIC DNA]</scope>
    <source>
        <strain evidence="1 2">C05</strain>
    </source>
</reference>
<dbReference type="EMBL" id="VSZQ01000181">
    <property type="protein sequence ID" value="TYR53275.1"/>
    <property type="molecule type" value="Genomic_DNA"/>
</dbReference>
<gene>
    <name evidence="1" type="ORF">FY004_27465</name>
</gene>
<keyword evidence="2" id="KW-1185">Reference proteome</keyword>
<sequence>MTKPQRPTTRLRRLIEGDGIHVAPGAYDGLSARLVEESGSELLYASGGAIARSCGIPDIGLLSLTEVAARIEQMADVTSLPVIADADTGFGNAVNAVRTLALYERIGVAGLHIEDQTFPKRCGHLDDKSLVPTDEMARKVRALAEARTDPDFVLIARTDAIATEGLDAAIERAHAYAEAGADVIFVEAPETVEQIEEIAARVPQPKLINMFHGGKTPLVPRDRLRELGYRLIIVPSDLQRAMITAVRRTLEAINRDGDSGAVRGDLASFADRERIVRTAEYLAIGS</sequence>
<dbReference type="SUPFAM" id="SSF51621">
    <property type="entry name" value="Phosphoenolpyruvate/pyruvate domain"/>
    <property type="match status" value="1"/>
</dbReference>
<accession>A0A5D4IMC6</accession>
<dbReference type="PANTHER" id="PTHR42905">
    <property type="entry name" value="PHOSPHOENOLPYRUVATE CARBOXYLASE"/>
    <property type="match status" value="1"/>
</dbReference>
<dbReference type="InterPro" id="IPR015813">
    <property type="entry name" value="Pyrv/PenolPyrv_kinase-like_dom"/>
</dbReference>
<dbReference type="Gene3D" id="3.20.20.60">
    <property type="entry name" value="Phosphoenolpyruvate-binding domains"/>
    <property type="match status" value="1"/>
</dbReference>